<sequence length="375" mass="41391">MNTHFTVTPKFATKMLEKALRLYTPSLSERPMAEFLADKCDDLGFEDIQIDEVGNIIAKKGSGSPKIMLCGHMDVVPGKVKVRKEGDALYGRGASDAKAPLMAMLFAAASIEKNQGTVTFVGAVDEEGNAVGIKNIVKKKMDIDYAVFGEPSGIKQVTIAYKGRLAIKLKISAADSSHASAPWLSKNAIEESIIFVKELKEKLEANQEDKTKGMLLTATMTEIKGGTSHNITPKECETLFDIRIPVDMNCKNIEQKIATLVKEIAQKREVDAFYSILDETEPFEAAHNSSLVRAFTLGIMQVEKSRPTLIRKTGTGDMNVLGNQWKIPVVTYGPGDPHEAHTIDEKVSIQEYLKGIEIFKATLQHLKRLHDKKLQ</sequence>
<comment type="pathway">
    <text evidence="8">Amino-acid biosynthesis; L-lysine biosynthesis via AAA pathway; L-lysine from L-alpha-aminoadipate (Thermus route): step 5/5.</text>
</comment>
<feature type="binding site" evidence="8">
    <location>
        <position position="96"/>
    </location>
    <ligand>
        <name>Zn(2+)</name>
        <dbReference type="ChEBI" id="CHEBI:29105"/>
        <label>1</label>
    </ligand>
</feature>
<evidence type="ECO:0000256" key="2">
    <source>
        <dbReference type="ARBA" id="ARBA00022605"/>
    </source>
</evidence>
<keyword evidence="6 8" id="KW-0457">Lysine biosynthesis</keyword>
<dbReference type="EMBL" id="KF900879">
    <property type="protein sequence ID" value="AIF10023.1"/>
    <property type="molecule type" value="Genomic_DNA"/>
</dbReference>
<feature type="binding site" evidence="8">
    <location>
        <position position="127"/>
    </location>
    <ligand>
        <name>Zn(2+)</name>
        <dbReference type="ChEBI" id="CHEBI:29105"/>
        <label>2</label>
    </ligand>
</feature>
<comment type="cofactor">
    <cofactor evidence="8">
        <name>Zn(2+)</name>
        <dbReference type="ChEBI" id="CHEBI:29105"/>
    </cofactor>
    <cofactor evidence="8">
        <name>Co(2+)</name>
        <dbReference type="ChEBI" id="CHEBI:48828"/>
    </cofactor>
    <text evidence="8">Binds 2 Zn(2+) or Co(2+) ions per subunit.</text>
</comment>
<dbReference type="Gene3D" id="3.30.70.360">
    <property type="match status" value="1"/>
</dbReference>
<evidence type="ECO:0000256" key="8">
    <source>
        <dbReference type="HAMAP-Rule" id="MF_01120"/>
    </source>
</evidence>
<dbReference type="GO" id="GO:0008270">
    <property type="term" value="F:zinc ion binding"/>
    <property type="evidence" value="ECO:0007669"/>
    <property type="project" value="UniProtKB-UniRule"/>
</dbReference>
<feature type="binding site" evidence="8">
    <location>
        <position position="150"/>
    </location>
    <ligand>
        <name>Zn(2+)</name>
        <dbReference type="ChEBI" id="CHEBI:29105"/>
        <label>1</label>
    </ligand>
</feature>
<evidence type="ECO:0000256" key="6">
    <source>
        <dbReference type="ARBA" id="ARBA00023154"/>
    </source>
</evidence>
<dbReference type="InterPro" id="IPR010175">
    <property type="entry name" value="LysK"/>
</dbReference>
<feature type="binding site" evidence="8">
    <location>
        <position position="96"/>
    </location>
    <ligand>
        <name>Zn(2+)</name>
        <dbReference type="ChEBI" id="CHEBI:29105"/>
        <label>2</label>
    </ligand>
</feature>
<evidence type="ECO:0000313" key="10">
    <source>
        <dbReference type="EMBL" id="AIF10023.1"/>
    </source>
</evidence>
<accession>A0A075H855</accession>
<name>A0A075H855_9ARCH</name>
<keyword evidence="7 8" id="KW-0170">Cobalt</keyword>
<dbReference type="EC" id="3.5.1.132" evidence="8"/>
<keyword evidence="2 8" id="KW-0028">Amino-acid biosynthesis</keyword>
<feature type="active site" evidence="8">
    <location>
        <position position="74"/>
    </location>
</feature>
<dbReference type="SUPFAM" id="SSF55031">
    <property type="entry name" value="Bacterial exopeptidase dimerisation domain"/>
    <property type="match status" value="1"/>
</dbReference>
<keyword evidence="1 8" id="KW-0963">Cytoplasm</keyword>
<evidence type="ECO:0000256" key="1">
    <source>
        <dbReference type="ARBA" id="ARBA00022490"/>
    </source>
</evidence>
<feature type="binding site" evidence="8">
    <location>
        <position position="72"/>
    </location>
    <ligand>
        <name>Zn(2+)</name>
        <dbReference type="ChEBI" id="CHEBI:29105"/>
        <label>1</label>
    </ligand>
</feature>
<dbReference type="PANTHER" id="PTHR43808">
    <property type="entry name" value="ACETYLORNITHINE DEACETYLASE"/>
    <property type="match status" value="1"/>
</dbReference>
<dbReference type="GO" id="GO:0016811">
    <property type="term" value="F:hydrolase activity, acting on carbon-nitrogen (but not peptide) bonds, in linear amides"/>
    <property type="evidence" value="ECO:0007669"/>
    <property type="project" value="UniProtKB-UniRule"/>
</dbReference>
<dbReference type="InterPro" id="IPR002933">
    <property type="entry name" value="Peptidase_M20"/>
</dbReference>
<dbReference type="Gene3D" id="3.40.630.10">
    <property type="entry name" value="Zn peptidases"/>
    <property type="match status" value="1"/>
</dbReference>
<dbReference type="InterPro" id="IPR011650">
    <property type="entry name" value="Peptidase_M20_dimer"/>
</dbReference>
<dbReference type="GO" id="GO:0005737">
    <property type="term" value="C:cytoplasm"/>
    <property type="evidence" value="ECO:0007669"/>
    <property type="project" value="UniProtKB-SubCell"/>
</dbReference>
<keyword evidence="4 8" id="KW-0378">Hydrolase</keyword>
<evidence type="ECO:0000256" key="4">
    <source>
        <dbReference type="ARBA" id="ARBA00022801"/>
    </source>
</evidence>
<evidence type="ECO:0000259" key="9">
    <source>
        <dbReference type="Pfam" id="PF07687"/>
    </source>
</evidence>
<dbReference type="InterPro" id="IPR036264">
    <property type="entry name" value="Bact_exopeptidase_dim_dom"/>
</dbReference>
<comment type="subcellular location">
    <subcellularLocation>
        <location evidence="8">Cytoplasm</location>
    </subcellularLocation>
</comment>
<feature type="binding site" evidence="8">
    <location>
        <position position="341"/>
    </location>
    <ligand>
        <name>Zn(2+)</name>
        <dbReference type="ChEBI" id="CHEBI:29105"/>
        <label>2</label>
    </ligand>
</feature>
<comment type="pathway">
    <text evidence="8">Amino-acid biosynthesis; L-arginine biosynthesis.</text>
</comment>
<feature type="domain" description="Peptidase M20 dimerisation" evidence="9">
    <location>
        <begin position="162"/>
        <end position="267"/>
    </location>
</feature>
<comment type="function">
    <text evidence="8">Catalyzes the release of L-lysine from [LysW]-gamma-L-lysine and the release of L-ornithine from [LysW]-L-ornithine.</text>
</comment>
<dbReference type="AlphaFoldDB" id="A0A075H855"/>
<comment type="catalytic activity">
    <reaction evidence="8">
        <text>[amino-group carrier protein]-C-terminal-gamma-(L-lysyl)-L-glutamate + H2O = [amino-group carrier protein]-C-terminal-L-glutamate + L-lysine</text>
        <dbReference type="Rhea" id="RHEA:48684"/>
        <dbReference type="Rhea" id="RHEA-COMP:9693"/>
        <dbReference type="Rhea" id="RHEA-COMP:9715"/>
        <dbReference type="ChEBI" id="CHEBI:15377"/>
        <dbReference type="ChEBI" id="CHEBI:32551"/>
        <dbReference type="ChEBI" id="CHEBI:78525"/>
        <dbReference type="ChEBI" id="CHEBI:78526"/>
        <dbReference type="EC" id="3.5.1.130"/>
    </reaction>
</comment>
<reference evidence="10" key="1">
    <citation type="journal article" date="2014" name="Genome Biol. Evol.">
        <title>Pangenome evidence for extensive interdomain horizontal transfer affecting lineage core and shell genes in uncultured planktonic thaumarchaeota and euryarchaeota.</title>
        <authorList>
            <person name="Deschamps P."/>
            <person name="Zivanovic Y."/>
            <person name="Moreira D."/>
            <person name="Rodriguez-Valera F."/>
            <person name="Lopez-Garcia P."/>
        </authorList>
    </citation>
    <scope>NUCLEOTIDE SEQUENCE</scope>
</reference>
<dbReference type="InterPro" id="IPR050072">
    <property type="entry name" value="Peptidase_M20A"/>
</dbReference>
<dbReference type="PROSITE" id="PS00758">
    <property type="entry name" value="ARGE_DAPE_CPG2_1"/>
    <property type="match status" value="1"/>
</dbReference>
<dbReference type="SUPFAM" id="SSF53187">
    <property type="entry name" value="Zn-dependent exopeptidases"/>
    <property type="match status" value="1"/>
</dbReference>
<evidence type="ECO:0000256" key="7">
    <source>
        <dbReference type="ARBA" id="ARBA00023285"/>
    </source>
</evidence>
<dbReference type="GO" id="GO:0042450">
    <property type="term" value="P:L-arginine biosynthetic process via ornithine"/>
    <property type="evidence" value="ECO:0007669"/>
    <property type="project" value="UniProtKB-UniRule"/>
</dbReference>
<dbReference type="Pfam" id="PF01546">
    <property type="entry name" value="Peptidase_M20"/>
    <property type="match status" value="1"/>
</dbReference>
<evidence type="ECO:0000256" key="3">
    <source>
        <dbReference type="ARBA" id="ARBA00022723"/>
    </source>
</evidence>
<dbReference type="PANTHER" id="PTHR43808:SF28">
    <property type="entry name" value="[LYSW]-LYSINE_[LYSW]-ORNITHINE HYDROLASE"/>
    <property type="match status" value="1"/>
</dbReference>
<dbReference type="EC" id="3.5.1.130" evidence="8"/>
<protein>
    <recommendedName>
        <fullName evidence="8">Putative [LysW]-lysine/[LysW]-ornithine hydrolase</fullName>
        <ecNumber evidence="8">3.5.1.130</ecNumber>
        <ecNumber evidence="8">3.5.1.132</ecNumber>
    </recommendedName>
</protein>
<feature type="active site" description="Proton acceptor" evidence="8">
    <location>
        <position position="126"/>
    </location>
</feature>
<dbReference type="GO" id="GO:0019878">
    <property type="term" value="P:lysine biosynthetic process via aminoadipic acid"/>
    <property type="evidence" value="ECO:0007669"/>
    <property type="project" value="UniProtKB-UniRule"/>
</dbReference>
<keyword evidence="5 8" id="KW-0862">Zinc</keyword>
<organism evidence="10">
    <name type="scientific">uncultured marine thaumarchaeote KM3_42_E08</name>
    <dbReference type="NCBI Taxonomy" id="1456148"/>
    <lineage>
        <taxon>Archaea</taxon>
        <taxon>Nitrososphaerota</taxon>
        <taxon>environmental samples</taxon>
    </lineage>
</organism>
<dbReference type="UniPathway" id="UPA00068"/>
<dbReference type="GO" id="GO:0050897">
    <property type="term" value="F:cobalt ion binding"/>
    <property type="evidence" value="ECO:0007669"/>
    <property type="project" value="UniProtKB-UniRule"/>
</dbReference>
<dbReference type="NCBIfam" id="TIGR01902">
    <property type="entry name" value="dapE-lys-deAc"/>
    <property type="match status" value="1"/>
</dbReference>
<dbReference type="UniPathway" id="UPA00033">
    <property type="reaction ID" value="UER00039"/>
</dbReference>
<dbReference type="InterPro" id="IPR001261">
    <property type="entry name" value="ArgE/DapE_CS"/>
</dbReference>
<gene>
    <name evidence="10" type="primary">argE1</name>
    <name evidence="8 10" type="synonym">lysK</name>
</gene>
<comment type="similarity">
    <text evidence="8">Belongs to the peptidase M20A family. LysK subfamily.</text>
</comment>
<proteinExistence type="inferred from homology"/>
<keyword evidence="8" id="KW-0055">Arginine biosynthesis</keyword>
<dbReference type="HAMAP" id="MF_01120">
    <property type="entry name" value="LysK"/>
    <property type="match status" value="1"/>
</dbReference>
<evidence type="ECO:0000256" key="5">
    <source>
        <dbReference type="ARBA" id="ARBA00022833"/>
    </source>
</evidence>
<keyword evidence="3 8" id="KW-0479">Metal-binding</keyword>
<dbReference type="Pfam" id="PF07687">
    <property type="entry name" value="M20_dimer"/>
    <property type="match status" value="1"/>
</dbReference>
<comment type="catalytic activity">
    <reaction evidence="8">
        <text>[amino-group carrier protein]-C-terminal-gamma-(L-ornithyl)-L-glutamate + H2O = [amino-group carrier protein]-C-terminal-L-glutamate + L-ornithine</text>
        <dbReference type="Rhea" id="RHEA:52676"/>
        <dbReference type="Rhea" id="RHEA-COMP:9693"/>
        <dbReference type="Rhea" id="RHEA-COMP:13328"/>
        <dbReference type="ChEBI" id="CHEBI:15377"/>
        <dbReference type="ChEBI" id="CHEBI:46911"/>
        <dbReference type="ChEBI" id="CHEBI:78525"/>
        <dbReference type="ChEBI" id="CHEBI:136763"/>
        <dbReference type="EC" id="3.5.1.132"/>
    </reaction>
</comment>